<dbReference type="OrthoDB" id="323926at2"/>
<organism evidence="1 2">
    <name type="scientific">Bradyrhizobium erythrophlei</name>
    <dbReference type="NCBI Taxonomy" id="1437360"/>
    <lineage>
        <taxon>Bacteria</taxon>
        <taxon>Pseudomonadati</taxon>
        <taxon>Pseudomonadota</taxon>
        <taxon>Alphaproteobacteria</taxon>
        <taxon>Hyphomicrobiales</taxon>
        <taxon>Nitrobacteraceae</taxon>
        <taxon>Bradyrhizobium</taxon>
    </lineage>
</organism>
<proteinExistence type="predicted"/>
<dbReference type="Proteomes" id="UP000184096">
    <property type="component" value="Chromosome I"/>
</dbReference>
<dbReference type="RefSeq" id="WP_072822397.1">
    <property type="nucleotide sequence ID" value="NZ_LT670849.1"/>
</dbReference>
<dbReference type="GO" id="GO:0016788">
    <property type="term" value="F:hydrolase activity, acting on ester bonds"/>
    <property type="evidence" value="ECO:0007669"/>
    <property type="project" value="UniProtKB-ARBA"/>
</dbReference>
<sequence length="725" mass="80147">MILRRSRFVHLLPVGPGRTLLVHAISQMRLPADREITALLEYFSQTRRMPEDCEALVALLAKPTDQPAVLREVIERTVLELKSRQILTEMTAEEELAAIGAELSEKHGRDPAEMLESYRRKSKEGGSAYWAVGASYGVQDFGGKRKRIDALLFGDCDIQMEADFLRQEAGRRGIDLHVAATFPDDIRLAAEHRHDLIFVGALRARHLIVEDLDNGLNPHAAYVAHATELLAKLREATSAPILIDNLPEPTVQPLGLAERGVKGHRTRFRLTNVALAELALGFPDVYVVDIAAALGAAGSERLLDDGQVGFTHFGSPGWMLQRAEGEKAAVHGIFPDTAPLARALGGDAYGREAVIAEKHVDALVTVTGIGRKKCVILDLDGTLWPGVLAETGSPFAWTPEISGPFSFIGLYFGLHEALKSLKRRGVVLACVSKNDESTVRELWKYPDHYPRDRLLTPDDFVTWRVNWDDKVGNIRSIAEELGFALDAFLFIDDNPVERDRVRQRLADVEVWGEDPFSLRRRLLNDPRLQIPVVTAEAATRSELVKAQIVRQQLRSEAMGEAEYIAQLQIRCVIERLAASSPKLQRVEELFQRTTQFNTTGRKFSVSELAALTAGPAARLFAIEVADRLGDYGLVGAAVIVEGEIAGFAISCRALGMGIEHRFLHHILDEMQGSDRSLSARIIATPRNMPARNIYRDNGFAEVEPGLWRFEQKTTAGAGHASEAAE</sequence>
<dbReference type="NCBIfam" id="TIGR01681">
    <property type="entry name" value="HAD-SF-IIIC"/>
    <property type="match status" value="1"/>
</dbReference>
<dbReference type="SUPFAM" id="SSF55729">
    <property type="entry name" value="Acyl-CoA N-acyltransferases (Nat)"/>
    <property type="match status" value="1"/>
</dbReference>
<dbReference type="EMBL" id="LT670849">
    <property type="protein sequence ID" value="SHN82922.1"/>
    <property type="molecule type" value="Genomic_DNA"/>
</dbReference>
<accession>A0A1M7UIT7</accession>
<evidence type="ECO:0000313" key="2">
    <source>
        <dbReference type="Proteomes" id="UP000184096"/>
    </source>
</evidence>
<name>A0A1M7UIT7_9BRAD</name>
<dbReference type="InterPro" id="IPR010033">
    <property type="entry name" value="HAD_SF_ppase_IIIC"/>
</dbReference>
<dbReference type="InterPro" id="IPR036514">
    <property type="entry name" value="SGNH_hydro_sf"/>
</dbReference>
<dbReference type="InterPro" id="IPR016181">
    <property type="entry name" value="Acyl_CoA_acyltransferase"/>
</dbReference>
<dbReference type="SUPFAM" id="SSF56784">
    <property type="entry name" value="HAD-like"/>
    <property type="match status" value="1"/>
</dbReference>
<dbReference type="Gene3D" id="3.40.50.1000">
    <property type="entry name" value="HAD superfamily/HAD-like"/>
    <property type="match status" value="1"/>
</dbReference>
<dbReference type="InterPro" id="IPR023214">
    <property type="entry name" value="HAD_sf"/>
</dbReference>
<keyword evidence="2" id="KW-1185">Reference proteome</keyword>
<dbReference type="AlphaFoldDB" id="A0A1M7UIT7"/>
<dbReference type="InterPro" id="IPR036412">
    <property type="entry name" value="HAD-like_sf"/>
</dbReference>
<dbReference type="Gene3D" id="3.40.50.1110">
    <property type="entry name" value="SGNH hydrolase"/>
    <property type="match status" value="1"/>
</dbReference>
<evidence type="ECO:0000313" key="1">
    <source>
        <dbReference type="EMBL" id="SHN82922.1"/>
    </source>
</evidence>
<gene>
    <name evidence="1" type="ORF">SAMN05444170_5322</name>
</gene>
<dbReference type="InterPro" id="IPR010037">
    <property type="entry name" value="FkbH_domain"/>
</dbReference>
<reference evidence="2" key="1">
    <citation type="submission" date="2016-11" db="EMBL/GenBank/DDBJ databases">
        <authorList>
            <person name="Varghese N."/>
            <person name="Submissions S."/>
        </authorList>
    </citation>
    <scope>NUCLEOTIDE SEQUENCE [LARGE SCALE GENOMIC DNA]</scope>
    <source>
        <strain evidence="2">GAS401</strain>
    </source>
</reference>
<protein>
    <submittedName>
        <fullName evidence="1">HAD-superfamily phosphatase, subfamily IIIC/FkbH-like domain-containing protein</fullName>
    </submittedName>
</protein>
<dbReference type="NCBIfam" id="TIGR01686">
    <property type="entry name" value="FkbH"/>
    <property type="match status" value="1"/>
</dbReference>